<keyword evidence="1" id="KW-1133">Transmembrane helix</keyword>
<organism evidence="3 4">
    <name type="scientific">Candidatus Halobonum tyrrellensis G22</name>
    <dbReference type="NCBI Taxonomy" id="1324957"/>
    <lineage>
        <taxon>Archaea</taxon>
        <taxon>Methanobacteriati</taxon>
        <taxon>Methanobacteriota</taxon>
        <taxon>Stenosarchaea group</taxon>
        <taxon>Halobacteria</taxon>
        <taxon>Halobacteriales</taxon>
        <taxon>Haloferacaceae</taxon>
        <taxon>Candidatus Halobonum</taxon>
    </lineage>
</organism>
<dbReference type="AlphaFoldDB" id="V4J393"/>
<accession>V4J393</accession>
<evidence type="ECO:0000313" key="4">
    <source>
        <dbReference type="Proteomes" id="UP000017840"/>
    </source>
</evidence>
<dbReference type="EMBL" id="ASGZ01000005">
    <property type="protein sequence ID" value="ESP89857.1"/>
    <property type="molecule type" value="Genomic_DNA"/>
</dbReference>
<feature type="domain" description="DUF8068" evidence="2">
    <location>
        <begin position="34"/>
        <end position="92"/>
    </location>
</feature>
<comment type="caution">
    <text evidence="3">The sequence shown here is derived from an EMBL/GenBank/DDBJ whole genome shotgun (WGS) entry which is preliminary data.</text>
</comment>
<keyword evidence="4" id="KW-1185">Reference proteome</keyword>
<keyword evidence="1" id="KW-0812">Transmembrane</keyword>
<feature type="transmembrane region" description="Helical" evidence="1">
    <location>
        <begin position="34"/>
        <end position="51"/>
    </location>
</feature>
<evidence type="ECO:0000313" key="3">
    <source>
        <dbReference type="EMBL" id="ESP89857.1"/>
    </source>
</evidence>
<gene>
    <name evidence="3" type="ORF">K933_02701</name>
</gene>
<dbReference type="Pfam" id="PF26265">
    <property type="entry name" value="DUF8068"/>
    <property type="match status" value="1"/>
</dbReference>
<name>V4J393_9EURY</name>
<keyword evidence="1" id="KW-0472">Membrane</keyword>
<proteinExistence type="predicted"/>
<sequence length="95" mass="9333">MSERRVRNRPPDTVGGRLAAGAARVTAALPAPSRAVVGLLALLPVAATTLYRVLHNAPVALPDPVTAAARLALPAVVVASALAALLLAATAAGAG</sequence>
<evidence type="ECO:0000259" key="2">
    <source>
        <dbReference type="Pfam" id="PF26265"/>
    </source>
</evidence>
<evidence type="ECO:0000256" key="1">
    <source>
        <dbReference type="SAM" id="Phobius"/>
    </source>
</evidence>
<protein>
    <recommendedName>
        <fullName evidence="2">DUF8068 domain-containing protein</fullName>
    </recommendedName>
</protein>
<dbReference type="STRING" id="1324957.K933_02701"/>
<dbReference type="Proteomes" id="UP000017840">
    <property type="component" value="Unassembled WGS sequence"/>
</dbReference>
<feature type="transmembrane region" description="Helical" evidence="1">
    <location>
        <begin position="71"/>
        <end position="94"/>
    </location>
</feature>
<feature type="non-terminal residue" evidence="3">
    <location>
        <position position="95"/>
    </location>
</feature>
<reference evidence="3 4" key="1">
    <citation type="journal article" date="2013" name="Genome Announc.">
        <title>Draft Genome Sequence of 'Candidatus Halobonum tyrrellensis' Strain G22, Isolated from the Hypersaline Waters of Lake Tyrrell, Australia.</title>
        <authorList>
            <person name="Ugalde J.A."/>
            <person name="Narasingarao P."/>
            <person name="Kuo S."/>
            <person name="Podell S."/>
            <person name="Allen E.E."/>
        </authorList>
    </citation>
    <scope>NUCLEOTIDE SEQUENCE [LARGE SCALE GENOMIC DNA]</scope>
    <source>
        <strain evidence="3 4">G22</strain>
    </source>
</reference>
<dbReference type="InterPro" id="IPR058381">
    <property type="entry name" value="DUF8068"/>
</dbReference>